<name>A0A9D2HXQ7_9BACE</name>
<evidence type="ECO:0000256" key="1">
    <source>
        <dbReference type="SAM" id="SignalP"/>
    </source>
</evidence>
<reference evidence="2" key="1">
    <citation type="journal article" date="2021" name="PeerJ">
        <title>Extensive microbial diversity within the chicken gut microbiome revealed by metagenomics and culture.</title>
        <authorList>
            <person name="Gilroy R."/>
            <person name="Ravi A."/>
            <person name="Getino M."/>
            <person name="Pursley I."/>
            <person name="Horton D.L."/>
            <person name="Alikhan N.F."/>
            <person name="Baker D."/>
            <person name="Gharbi K."/>
            <person name="Hall N."/>
            <person name="Watson M."/>
            <person name="Adriaenssens E.M."/>
            <person name="Foster-Nyarko E."/>
            <person name="Jarju S."/>
            <person name="Secka A."/>
            <person name="Antonio M."/>
            <person name="Oren A."/>
            <person name="Chaudhuri R.R."/>
            <person name="La Ragione R."/>
            <person name="Hildebrand F."/>
            <person name="Pallen M.J."/>
        </authorList>
    </citation>
    <scope>NUCLEOTIDE SEQUENCE</scope>
    <source>
        <strain evidence="2">ChiHjej12B11-9795</strain>
    </source>
</reference>
<dbReference type="Gene3D" id="2.60.40.1930">
    <property type="match status" value="1"/>
</dbReference>
<dbReference type="EMBL" id="DWZI01000060">
    <property type="protein sequence ID" value="HJA86880.1"/>
    <property type="molecule type" value="Genomic_DNA"/>
</dbReference>
<comment type="caution">
    <text evidence="2">The sequence shown here is derived from an EMBL/GenBank/DDBJ whole genome shotgun (WGS) entry which is preliminary data.</text>
</comment>
<accession>A0A9D2HXQ7</accession>
<evidence type="ECO:0000313" key="3">
    <source>
        <dbReference type="Proteomes" id="UP000823862"/>
    </source>
</evidence>
<organism evidence="2 3">
    <name type="scientific">Candidatus Bacteroides avicola</name>
    <dbReference type="NCBI Taxonomy" id="2838468"/>
    <lineage>
        <taxon>Bacteria</taxon>
        <taxon>Pseudomonadati</taxon>
        <taxon>Bacteroidota</taxon>
        <taxon>Bacteroidia</taxon>
        <taxon>Bacteroidales</taxon>
        <taxon>Bacteroidaceae</taxon>
        <taxon>Bacteroides</taxon>
    </lineage>
</organism>
<gene>
    <name evidence="2" type="ORF">H9950_11965</name>
</gene>
<evidence type="ECO:0000313" key="2">
    <source>
        <dbReference type="EMBL" id="HJA86880.1"/>
    </source>
</evidence>
<proteinExistence type="predicted"/>
<feature type="chain" id="PRO_5039696618" evidence="1">
    <location>
        <begin position="22"/>
        <end position="303"/>
    </location>
</feature>
<dbReference type="AlphaFoldDB" id="A0A9D2HXQ7"/>
<reference evidence="2" key="2">
    <citation type="submission" date="2021-04" db="EMBL/GenBank/DDBJ databases">
        <authorList>
            <person name="Gilroy R."/>
        </authorList>
    </citation>
    <scope>NUCLEOTIDE SEQUENCE</scope>
    <source>
        <strain evidence="2">ChiHjej12B11-9795</strain>
    </source>
</reference>
<protein>
    <submittedName>
        <fullName evidence="2">Uncharacterized protein</fullName>
    </submittedName>
</protein>
<dbReference type="Proteomes" id="UP000823862">
    <property type="component" value="Unassembled WGS sequence"/>
</dbReference>
<keyword evidence="1" id="KW-0732">Signal</keyword>
<feature type="signal peptide" evidence="1">
    <location>
        <begin position="1"/>
        <end position="21"/>
    </location>
</feature>
<sequence length="303" mass="33986">MRKTICFLLCCMAGFTVRAQAPADSVPQDYNGLRETVYLQTSKGVYETGEDLWFKGYAFDAQTLALSGRSRTLFVEMADGKDSIVWQEKYPIHAGMAEGHIYVDKNLRPGNYRIHAYTRHSFLRDTLMPIYPKVIRVVKEIADKLEHKEAASMPDTVARLQFFPEGGDLVNGIPSKVAFKATDYREMPVPVEGVLEENGRVVARLESMQDSMGSFMLLPRRDATYKAVLSNGREFSFCPIEASGLALRLNKQTEQFLDFQLSQPNGDKPQTVRLVGRMRGMTCCTATATLHGSVRVRMPVAPL</sequence>